<keyword evidence="7" id="KW-1185">Reference proteome</keyword>
<dbReference type="Pfam" id="PF00114">
    <property type="entry name" value="Pilin"/>
    <property type="match status" value="1"/>
</dbReference>
<proteinExistence type="inferred from homology"/>
<dbReference type="PANTHER" id="PTHR30093">
    <property type="entry name" value="GENERAL SECRETION PATHWAY PROTEIN G"/>
    <property type="match status" value="1"/>
</dbReference>
<evidence type="ECO:0000313" key="6">
    <source>
        <dbReference type="EMBL" id="EFP95949.1"/>
    </source>
</evidence>
<dbReference type="SUPFAM" id="SSF54523">
    <property type="entry name" value="Pili subunits"/>
    <property type="match status" value="1"/>
</dbReference>
<keyword evidence="5" id="KW-0472">Membrane</keyword>
<dbReference type="Proteomes" id="UP000002943">
    <property type="component" value="Unassembled WGS sequence"/>
</dbReference>
<dbReference type="RefSeq" id="WP_009602117.1">
    <property type="nucleotide sequence ID" value="NZ_AEIU01000083.1"/>
</dbReference>
<comment type="caution">
    <text evidence="6">The sequence shown here is derived from an EMBL/GenBank/DDBJ whole genome shotgun (WGS) entry which is preliminary data.</text>
</comment>
<dbReference type="Gene3D" id="3.30.700.10">
    <property type="entry name" value="Glycoprotein, Type 4 Pilin"/>
    <property type="match status" value="1"/>
</dbReference>
<evidence type="ECO:0000313" key="7">
    <source>
        <dbReference type="Proteomes" id="UP000002943"/>
    </source>
</evidence>
<dbReference type="PROSITE" id="PS00409">
    <property type="entry name" value="PROKAR_NTER_METHYL"/>
    <property type="match status" value="1"/>
</dbReference>
<dbReference type="EMBL" id="AEIU01000083">
    <property type="protein sequence ID" value="EFP95949.1"/>
    <property type="molecule type" value="Genomic_DNA"/>
</dbReference>
<accession>E3BM21</accession>
<dbReference type="PANTHER" id="PTHR30093:SF34">
    <property type="entry name" value="PREPILIN PEPTIDASE-DEPENDENT PROTEIN D"/>
    <property type="match status" value="1"/>
</dbReference>
<keyword evidence="3" id="KW-0488">Methylation</keyword>
<evidence type="ECO:0000256" key="1">
    <source>
        <dbReference type="ARBA" id="ARBA00005233"/>
    </source>
</evidence>
<evidence type="ECO:0000256" key="2">
    <source>
        <dbReference type="ARBA" id="ARBA00011156"/>
    </source>
</evidence>
<comment type="similarity">
    <text evidence="1 4">Belongs to the N-Me-Phe pilin family.</text>
</comment>
<sequence>MRMASADYYKGFTLIELMIVITIIGVLTSIALPQYHQYIEKAQISSAMTSLATHKMNIEAYLISEGQFPYSGSQLNLPYSSLGTLTYQNTPESYGSLVFTFNSSKVSARLINKEITFTRLINGNWECISDLDSFINTYECD</sequence>
<name>E3BM21_9VIBR</name>
<keyword evidence="4" id="KW-0281">Fimbrium</keyword>
<dbReference type="GO" id="GO:0015628">
    <property type="term" value="P:protein secretion by the type II secretion system"/>
    <property type="evidence" value="ECO:0007669"/>
    <property type="project" value="InterPro"/>
</dbReference>
<dbReference type="GO" id="GO:0015627">
    <property type="term" value="C:type II protein secretion system complex"/>
    <property type="evidence" value="ECO:0007669"/>
    <property type="project" value="InterPro"/>
</dbReference>
<dbReference type="eggNOG" id="COG4969">
    <property type="taxonomic scope" value="Bacteria"/>
</dbReference>
<dbReference type="AlphaFoldDB" id="E3BM21"/>
<evidence type="ECO:0000256" key="3">
    <source>
        <dbReference type="ARBA" id="ARBA00022481"/>
    </source>
</evidence>
<gene>
    <name evidence="6" type="ORF">VIBC2010_01698</name>
</gene>
<dbReference type="OrthoDB" id="5918848at2"/>
<protein>
    <submittedName>
        <fullName evidence="6">Pilin subunit PilA</fullName>
    </submittedName>
</protein>
<dbReference type="Pfam" id="PF07963">
    <property type="entry name" value="N_methyl"/>
    <property type="match status" value="1"/>
</dbReference>
<dbReference type="STRING" id="796620.VIBC2010_01698"/>
<dbReference type="InterPro" id="IPR000983">
    <property type="entry name" value="Bac_GSPG_pilin"/>
</dbReference>
<dbReference type="GO" id="GO:0007155">
    <property type="term" value="P:cell adhesion"/>
    <property type="evidence" value="ECO:0007669"/>
    <property type="project" value="InterPro"/>
</dbReference>
<comment type="subunit">
    <text evidence="2">The pili are polar flexible filaments of about 5.4 nanometers diameter and 2.5 micrometers average length; they consist of only a single polypeptide chain arranged in a helical configuration of five subunits per turn in the assembled pilus.</text>
</comment>
<evidence type="ECO:0000256" key="4">
    <source>
        <dbReference type="RuleBase" id="RU000389"/>
    </source>
</evidence>
<evidence type="ECO:0000256" key="5">
    <source>
        <dbReference type="SAM" id="Phobius"/>
    </source>
</evidence>
<keyword evidence="5" id="KW-0812">Transmembrane</keyword>
<organism evidence="6 7">
    <name type="scientific">Vibrio caribbeanicus ATCC BAA-2122</name>
    <dbReference type="NCBI Taxonomy" id="796620"/>
    <lineage>
        <taxon>Bacteria</taxon>
        <taxon>Pseudomonadati</taxon>
        <taxon>Pseudomonadota</taxon>
        <taxon>Gammaproteobacteria</taxon>
        <taxon>Vibrionales</taxon>
        <taxon>Vibrionaceae</taxon>
        <taxon>Vibrio</taxon>
    </lineage>
</organism>
<dbReference type="PRINTS" id="PR00813">
    <property type="entry name" value="BCTERIALGSPG"/>
</dbReference>
<keyword evidence="5" id="KW-1133">Transmembrane helix</keyword>
<dbReference type="InterPro" id="IPR045584">
    <property type="entry name" value="Pilin-like"/>
</dbReference>
<feature type="transmembrane region" description="Helical" evidence="5">
    <location>
        <begin position="12"/>
        <end position="32"/>
    </location>
</feature>
<dbReference type="NCBIfam" id="TIGR02532">
    <property type="entry name" value="IV_pilin_GFxxxE"/>
    <property type="match status" value="1"/>
</dbReference>
<dbReference type="InterPro" id="IPR001082">
    <property type="entry name" value="Pilin"/>
</dbReference>
<dbReference type="GO" id="GO:0009289">
    <property type="term" value="C:pilus"/>
    <property type="evidence" value="ECO:0007669"/>
    <property type="project" value="InterPro"/>
</dbReference>
<reference evidence="6 7" key="1">
    <citation type="journal article" date="2012" name="Int. J. Syst. Evol. Microbiol.">
        <title>Vibrio caribbeanicus sp. nov., isolated from the marine sponge Scleritoderma cyanea.</title>
        <authorList>
            <person name="Hoffmann M."/>
            <person name="Monday S.R."/>
            <person name="Allard M.W."/>
            <person name="Strain E.A."/>
            <person name="Whittaker P."/>
            <person name="Naum M."/>
            <person name="McCarthy P.J."/>
            <person name="Lopez J.V."/>
            <person name="Fischer M."/>
            <person name="Brown E.W."/>
        </authorList>
    </citation>
    <scope>NUCLEOTIDE SEQUENCE [LARGE SCALE GENOMIC DNA]</scope>
    <source>
        <strain evidence="6 7">ATCC BAA-2122</strain>
    </source>
</reference>
<dbReference type="InterPro" id="IPR012902">
    <property type="entry name" value="N_methyl_site"/>
</dbReference>